<evidence type="ECO:0000313" key="6">
    <source>
        <dbReference type="Proteomes" id="UP000001930"/>
    </source>
</evidence>
<dbReference type="Pfam" id="PF00305">
    <property type="entry name" value="Lipoxygenase"/>
    <property type="match status" value="1"/>
</dbReference>
<dbReference type="SUPFAM" id="SSF48484">
    <property type="entry name" value="Lipoxigenase"/>
    <property type="match status" value="1"/>
</dbReference>
<sequence length="695" mass="75473">MVNHKTGSNMNRRDLIKFLSFAASGTAFAGLVRSTLSSPAASSITASPRTLDAGIGISSPQAVRAAAPVLPQKDTAAGRIARAGFLATQRLSYIWTEHVPTASGIPLALVTPQDLPTIEWLIKFIAIVVGVIENFLGSAPATAVALWRDQFAKIRVDLLSLENLYSDLTHDPNLQDPVAIAQAASIQAALIALLANVGVLSKDIISRLGEIVSNHDTRSEENFKALFSTFPLPDISAAYQRDDHFASLRVAGQNPVLIKRISGLPSKFPLTNAQFQQVMGPADNLVSAAAENRLYLLDYVDNGLLATSRAVAKPLTGIGYSYAPIALFALPRGGASLVPVAIQCDQDPATNPLFLPADPSQESAYWAWQMAKTVVQCAEENYHEMFVHLARTHLVTGAICVATHRNLASTHPLYALLMPHFEGTLYINELAALTLLPPLMFIDTLFAAPIQQTQQMVASDRLAFDFYDHMLPNDIEMRGVGAANLPDYPYRDDGLLIWNAIAEWAKAYVDVYYKSDQDVVDDYELRSWAADIIANGKVKGFRPVRSKAQLIDVLTMIIFTASAQHAAVNFSQSDFSTYAPALSALLSAPAPTSAVGKSKADWLKMLPPLVSGIERVAIYEILAGVQHSALGQYRSNVFPYRPLITDPAITGSNGPLEHFRQALGDVESQINARNSIRKTPYEYLLPSRIPASTNI</sequence>
<dbReference type="GO" id="GO:0034440">
    <property type="term" value="P:lipid oxidation"/>
    <property type="evidence" value="ECO:0007669"/>
    <property type="project" value="InterPro"/>
</dbReference>
<protein>
    <submittedName>
        <fullName evidence="5">Arachidonate 15-lipoxygenase (15-LOX)</fullName>
        <ecNumber evidence="5">1.13.11.33</ecNumber>
    </submittedName>
</protein>
<dbReference type="PRINTS" id="PR00087">
    <property type="entry name" value="LIPOXYGENASE"/>
</dbReference>
<dbReference type="HOGENOM" id="CLU_004282_3_2_4"/>
<dbReference type="GO" id="GO:0046872">
    <property type="term" value="F:metal ion binding"/>
    <property type="evidence" value="ECO:0007669"/>
    <property type="project" value="UniProtKB-KW"/>
</dbReference>
<feature type="signal peptide" evidence="3">
    <location>
        <begin position="1"/>
        <end position="29"/>
    </location>
</feature>
<keyword evidence="3" id="KW-0732">Signal</keyword>
<evidence type="ECO:0000256" key="3">
    <source>
        <dbReference type="SAM" id="SignalP"/>
    </source>
</evidence>
<dbReference type="EMBL" id="CP000086">
    <property type="protein sequence ID" value="ABC36974.1"/>
    <property type="molecule type" value="Genomic_DNA"/>
</dbReference>
<evidence type="ECO:0000313" key="5">
    <source>
        <dbReference type="EMBL" id="ABC36974.1"/>
    </source>
</evidence>
<keyword evidence="1" id="KW-0479">Metal-binding</keyword>
<dbReference type="GO" id="GO:0050473">
    <property type="term" value="F:arachidonate 15-lipoxygenase activity"/>
    <property type="evidence" value="ECO:0007669"/>
    <property type="project" value="UniProtKB-EC"/>
</dbReference>
<keyword evidence="2 5" id="KW-0560">Oxidoreductase</keyword>
<evidence type="ECO:0000256" key="2">
    <source>
        <dbReference type="ARBA" id="ARBA00023002"/>
    </source>
</evidence>
<keyword evidence="6" id="KW-1185">Reference proteome</keyword>
<dbReference type="SMR" id="Q2SW25"/>
<reference evidence="5 6" key="1">
    <citation type="journal article" date="2005" name="BMC Genomics">
        <title>Bacterial genome adaptation to niches: divergence of the potential virulence genes in three Burkholderia species of different survival strategies.</title>
        <authorList>
            <person name="Kim H.S."/>
            <person name="Schell M.A."/>
            <person name="Yu Y."/>
            <person name="Ulrich R.L."/>
            <person name="Sarria S.H."/>
            <person name="Nierman W.C."/>
            <person name="DeShazer D."/>
        </authorList>
    </citation>
    <scope>NUCLEOTIDE SEQUENCE [LARGE SCALE GENOMIC DNA]</scope>
    <source>
        <strain evidence="6">ATCC 700388 / DSM 13276 / CCUG 48851 / CIP 106301 / E264</strain>
    </source>
</reference>
<dbReference type="AlphaFoldDB" id="Q2SW25"/>
<dbReference type="InterPro" id="IPR000907">
    <property type="entry name" value="LipOase"/>
</dbReference>
<dbReference type="InterPro" id="IPR036226">
    <property type="entry name" value="LipOase_C_sf"/>
</dbReference>
<feature type="chain" id="PRO_5004215526" evidence="3">
    <location>
        <begin position="30"/>
        <end position="695"/>
    </location>
</feature>
<dbReference type="Proteomes" id="UP000001930">
    <property type="component" value="Chromosome I"/>
</dbReference>
<proteinExistence type="predicted"/>
<evidence type="ECO:0000256" key="1">
    <source>
        <dbReference type="ARBA" id="ARBA00022723"/>
    </source>
</evidence>
<dbReference type="InterPro" id="IPR006311">
    <property type="entry name" value="TAT_signal"/>
</dbReference>
<gene>
    <name evidence="5" type="ordered locus">BTH_I2353</name>
</gene>
<dbReference type="EC" id="1.13.11.33" evidence="5"/>
<name>Q2SW25_BURTA</name>
<dbReference type="KEGG" id="bte:BTH_I2353"/>
<dbReference type="PROSITE" id="PS51393">
    <property type="entry name" value="LIPOXYGENASE_3"/>
    <property type="match status" value="1"/>
</dbReference>
<feature type="domain" description="Lipoxygenase" evidence="4">
    <location>
        <begin position="133"/>
        <end position="695"/>
    </location>
</feature>
<dbReference type="Gene3D" id="1.20.245.10">
    <property type="entry name" value="Lipoxygenase-1, Domain 5"/>
    <property type="match status" value="1"/>
</dbReference>
<organism evidence="5 6">
    <name type="scientific">Burkholderia thailandensis (strain ATCC 700388 / DSM 13276 / CCUG 48851 / CIP 106301 / E264)</name>
    <dbReference type="NCBI Taxonomy" id="271848"/>
    <lineage>
        <taxon>Bacteria</taxon>
        <taxon>Pseudomonadati</taxon>
        <taxon>Pseudomonadota</taxon>
        <taxon>Betaproteobacteria</taxon>
        <taxon>Burkholderiales</taxon>
        <taxon>Burkholderiaceae</taxon>
        <taxon>Burkholderia</taxon>
        <taxon>pseudomallei group</taxon>
    </lineage>
</organism>
<dbReference type="InterPro" id="IPR013819">
    <property type="entry name" value="LipOase_C"/>
</dbReference>
<dbReference type="PROSITE" id="PS51318">
    <property type="entry name" value="TAT"/>
    <property type="match status" value="1"/>
</dbReference>
<evidence type="ECO:0000259" key="4">
    <source>
        <dbReference type="PROSITE" id="PS51393"/>
    </source>
</evidence>
<accession>Q2SW25</accession>
<dbReference type="PANTHER" id="PTHR11771">
    <property type="entry name" value="LIPOXYGENASE"/>
    <property type="match status" value="1"/>
</dbReference>
<dbReference type="Gene3D" id="3.10.450.60">
    <property type="match status" value="1"/>
</dbReference>